<evidence type="ECO:0000313" key="2">
    <source>
        <dbReference type="Proteomes" id="UP001177670"/>
    </source>
</evidence>
<comment type="caution">
    <text evidence="1">The sequence shown here is derived from an EMBL/GenBank/DDBJ whole genome shotgun (WGS) entry which is preliminary data.</text>
</comment>
<evidence type="ECO:0000313" key="1">
    <source>
        <dbReference type="EMBL" id="KAK1123627.1"/>
    </source>
</evidence>
<protein>
    <submittedName>
        <fullName evidence="1">Uncharacterized protein</fullName>
    </submittedName>
</protein>
<dbReference type="Proteomes" id="UP001177670">
    <property type="component" value="Unassembled WGS sequence"/>
</dbReference>
<accession>A0AA40FQR9</accession>
<sequence>MGKLTCNIVASDTFVDEGVKTVHEKQKIRTKKKKRKRDLTDLKIFKLKKDKQTKINGKLGEAQNSKTISNRILPQPLAGIYRNGATGKEIQRGTSHKV</sequence>
<organism evidence="1 2">
    <name type="scientific">Melipona bicolor</name>
    <dbReference type="NCBI Taxonomy" id="60889"/>
    <lineage>
        <taxon>Eukaryota</taxon>
        <taxon>Metazoa</taxon>
        <taxon>Ecdysozoa</taxon>
        <taxon>Arthropoda</taxon>
        <taxon>Hexapoda</taxon>
        <taxon>Insecta</taxon>
        <taxon>Pterygota</taxon>
        <taxon>Neoptera</taxon>
        <taxon>Endopterygota</taxon>
        <taxon>Hymenoptera</taxon>
        <taxon>Apocrita</taxon>
        <taxon>Aculeata</taxon>
        <taxon>Apoidea</taxon>
        <taxon>Anthophila</taxon>
        <taxon>Apidae</taxon>
        <taxon>Melipona</taxon>
    </lineage>
</organism>
<proteinExistence type="predicted"/>
<dbReference type="EMBL" id="JAHYIQ010000020">
    <property type="protein sequence ID" value="KAK1123627.1"/>
    <property type="molecule type" value="Genomic_DNA"/>
</dbReference>
<gene>
    <name evidence="1" type="ORF">K0M31_008324</name>
</gene>
<keyword evidence="2" id="KW-1185">Reference proteome</keyword>
<name>A0AA40FQR9_9HYME</name>
<dbReference type="AlphaFoldDB" id="A0AA40FQR9"/>
<reference evidence="1" key="1">
    <citation type="submission" date="2021-10" db="EMBL/GenBank/DDBJ databases">
        <title>Melipona bicolor Genome sequencing and assembly.</title>
        <authorList>
            <person name="Araujo N.S."/>
            <person name="Arias M.C."/>
        </authorList>
    </citation>
    <scope>NUCLEOTIDE SEQUENCE</scope>
    <source>
        <strain evidence="1">USP_2M_L1-L4_2017</strain>
        <tissue evidence="1">Whole body</tissue>
    </source>
</reference>